<keyword evidence="5" id="KW-0698">rRNA processing</keyword>
<feature type="compositionally biased region" description="Low complexity" evidence="9">
    <location>
        <begin position="304"/>
        <end position="331"/>
    </location>
</feature>
<dbReference type="EMBL" id="JBJQOH010000004">
    <property type="protein sequence ID" value="KAL3688035.1"/>
    <property type="molecule type" value="Genomic_DNA"/>
</dbReference>
<evidence type="ECO:0000256" key="5">
    <source>
        <dbReference type="ARBA" id="ARBA00022552"/>
    </source>
</evidence>
<evidence type="ECO:0000313" key="11">
    <source>
        <dbReference type="Proteomes" id="UP001633002"/>
    </source>
</evidence>
<gene>
    <name evidence="10" type="ORF">R1sor_014344</name>
</gene>
<accession>A0ABD3H960</accession>
<name>A0ABD3H960_9MARC</name>
<evidence type="ECO:0000256" key="4">
    <source>
        <dbReference type="ARBA" id="ARBA00019827"/>
    </source>
</evidence>
<keyword evidence="6 8" id="KW-0175">Coiled coil</keyword>
<dbReference type="GO" id="GO:0006364">
    <property type="term" value="P:rRNA processing"/>
    <property type="evidence" value="ECO:0007669"/>
    <property type="project" value="UniProtKB-KW"/>
</dbReference>
<proteinExistence type="inferred from homology"/>
<keyword evidence="11" id="KW-1185">Reference proteome</keyword>
<dbReference type="Pfam" id="PF10153">
    <property type="entry name" value="Efg1"/>
    <property type="match status" value="1"/>
</dbReference>
<evidence type="ECO:0000256" key="2">
    <source>
        <dbReference type="ARBA" id="ARBA00006916"/>
    </source>
</evidence>
<feature type="region of interest" description="Disordered" evidence="9">
    <location>
        <begin position="216"/>
        <end position="407"/>
    </location>
</feature>
<sequence>MVRDGHKKKRVTRKGPFSSGDSSSGGRGLSRVKGVLGVRKEDDKKKSKIVSIKNQIRSIERLLKKPLLSDEVKHAQEVRLEDLRKQAEQHTRTELERKMALRYRKVKFFERRKIERRIRRVEKQLRTMADQSTAVGLSLSRELEQLKEDLEYVKFFPKTEKYVALFAGNNSEVVAVREELRKRIKENIAAAAASGVELEEAGSEDEAMDLSQDDFFMAGSSSDDADADDELTDRSPRLGDGDDLPTQSLTQTPGIAVKQKSSKRSSFARSSPKHEKAANSSAAGQPRVRQLPHSKQAGVNPWTSASSRSSSFARSSKPSSSAGKGGKSSSSLGDINRQSFSAGKRLASTSVNARKSLSRAGGASASHDANISDENMKRRSSVTSSHSMDEASQPKKRKRTRSKKKKK</sequence>
<organism evidence="10 11">
    <name type="scientific">Riccia sorocarpa</name>
    <dbReference type="NCBI Taxonomy" id="122646"/>
    <lineage>
        <taxon>Eukaryota</taxon>
        <taxon>Viridiplantae</taxon>
        <taxon>Streptophyta</taxon>
        <taxon>Embryophyta</taxon>
        <taxon>Marchantiophyta</taxon>
        <taxon>Marchantiopsida</taxon>
        <taxon>Marchantiidae</taxon>
        <taxon>Marchantiales</taxon>
        <taxon>Ricciaceae</taxon>
        <taxon>Riccia</taxon>
    </lineage>
</organism>
<evidence type="ECO:0000256" key="7">
    <source>
        <dbReference type="ARBA" id="ARBA00023242"/>
    </source>
</evidence>
<dbReference type="InterPro" id="IPR019310">
    <property type="entry name" value="Efg1"/>
</dbReference>
<keyword evidence="7" id="KW-0539">Nucleus</keyword>
<feature type="compositionally biased region" description="Basic residues" evidence="9">
    <location>
        <begin position="394"/>
        <end position="407"/>
    </location>
</feature>
<evidence type="ECO:0000256" key="8">
    <source>
        <dbReference type="SAM" id="Coils"/>
    </source>
</evidence>
<feature type="region of interest" description="Disordered" evidence="9">
    <location>
        <begin position="1"/>
        <end position="45"/>
    </location>
</feature>
<feature type="coiled-coil region" evidence="8">
    <location>
        <begin position="73"/>
        <end position="131"/>
    </location>
</feature>
<evidence type="ECO:0000256" key="6">
    <source>
        <dbReference type="ARBA" id="ARBA00023054"/>
    </source>
</evidence>
<feature type="compositionally biased region" description="Polar residues" evidence="9">
    <location>
        <begin position="332"/>
        <end position="355"/>
    </location>
</feature>
<reference evidence="10 11" key="1">
    <citation type="submission" date="2024-09" db="EMBL/GenBank/DDBJ databases">
        <title>Chromosome-scale assembly of Riccia sorocarpa.</title>
        <authorList>
            <person name="Paukszto L."/>
        </authorList>
    </citation>
    <scope>NUCLEOTIDE SEQUENCE [LARGE SCALE GENOMIC DNA]</scope>
    <source>
        <strain evidence="10">LP-2024</strain>
        <tissue evidence="10">Aerial parts of the thallus</tissue>
    </source>
</reference>
<evidence type="ECO:0000256" key="3">
    <source>
        <dbReference type="ARBA" id="ARBA00018689"/>
    </source>
</evidence>
<comment type="similarity">
    <text evidence="2">Belongs to the EFG1 family.</text>
</comment>
<dbReference type="AlphaFoldDB" id="A0ABD3H960"/>
<dbReference type="GO" id="GO:0005730">
    <property type="term" value="C:nucleolus"/>
    <property type="evidence" value="ECO:0007669"/>
    <property type="project" value="UniProtKB-SubCell"/>
</dbReference>
<protein>
    <recommendedName>
        <fullName evidence="3">rRNA-processing protein EFG1</fullName>
    </recommendedName>
    <alternativeName>
        <fullName evidence="4">rRNA-processing protein efg1</fullName>
    </alternativeName>
</protein>
<evidence type="ECO:0000256" key="1">
    <source>
        <dbReference type="ARBA" id="ARBA00004604"/>
    </source>
</evidence>
<comment type="subcellular location">
    <subcellularLocation>
        <location evidence="1">Nucleus</location>
        <location evidence="1">Nucleolus</location>
    </subcellularLocation>
</comment>
<dbReference type="PANTHER" id="PTHR33911:SF1">
    <property type="entry name" value="RRNA-PROCESSING PROTEIN EFG1"/>
    <property type="match status" value="1"/>
</dbReference>
<evidence type="ECO:0000256" key="9">
    <source>
        <dbReference type="SAM" id="MobiDB-lite"/>
    </source>
</evidence>
<dbReference type="Proteomes" id="UP001633002">
    <property type="component" value="Unassembled WGS sequence"/>
</dbReference>
<evidence type="ECO:0000313" key="10">
    <source>
        <dbReference type="EMBL" id="KAL3688035.1"/>
    </source>
</evidence>
<comment type="caution">
    <text evidence="10">The sequence shown here is derived from an EMBL/GenBank/DDBJ whole genome shotgun (WGS) entry which is preliminary data.</text>
</comment>
<dbReference type="InterPro" id="IPR050786">
    <property type="entry name" value="EFG1_rRNA-proc"/>
</dbReference>
<dbReference type="PANTHER" id="PTHR33911">
    <property type="entry name" value="RRNA-PROCESSING PROTEIN EFG1"/>
    <property type="match status" value="1"/>
</dbReference>
<feature type="compositionally biased region" description="Basic residues" evidence="9">
    <location>
        <begin position="1"/>
        <end position="13"/>
    </location>
</feature>